<dbReference type="InterPro" id="IPR029044">
    <property type="entry name" value="Nucleotide-diphossugar_trans"/>
</dbReference>
<organism evidence="4 5">
    <name type="scientific">Proteus mirabilis (strain HI4320)</name>
    <dbReference type="NCBI Taxonomy" id="529507"/>
    <lineage>
        <taxon>Bacteria</taxon>
        <taxon>Pseudomonadati</taxon>
        <taxon>Pseudomonadota</taxon>
        <taxon>Gammaproteobacteria</taxon>
        <taxon>Enterobacterales</taxon>
        <taxon>Morganellaceae</taxon>
        <taxon>Proteus</taxon>
    </lineage>
</organism>
<dbReference type="CAZy" id="GT2">
    <property type="family name" value="Glycosyltransferase Family 2"/>
</dbReference>
<evidence type="ECO:0000259" key="3">
    <source>
        <dbReference type="Pfam" id="PF00535"/>
    </source>
</evidence>
<dbReference type="KEGG" id="pmr:PMI3173"/>
<keyword evidence="1" id="KW-0328">Glycosyltransferase</keyword>
<dbReference type="PANTHER" id="PTHR22916:SF51">
    <property type="entry name" value="GLYCOSYLTRANSFERASE EPSH-RELATED"/>
    <property type="match status" value="1"/>
</dbReference>
<dbReference type="CDD" id="cd00761">
    <property type="entry name" value="Glyco_tranf_GTA_type"/>
    <property type="match status" value="1"/>
</dbReference>
<dbReference type="eggNOG" id="COG1215">
    <property type="taxonomic scope" value="Bacteria"/>
</dbReference>
<sequence length="302" mass="35911">MILSIIVNIKNLEDLVEKCVNSISYSLRNCDPNDYEVLLIDDNSTDRTENILKKYVNHHPSFHYNKVFFNNVGKARKHAISLCKGDYITFIDGDDFFSDFDMLDIFTILNKEEPDLFITKIQEVFNEKQIIKEQGKIEYRTESKDEIISEFLIHKKFQAHLCSKFFLREIMLKIEFPDVFCYEDAFFFPKYLNLSNKFLYSDNILYNYIKHQGSLSNNLSKEKIELMAKAILSMQEIFPEKYINLNISHCIIHLYKYKTELSSDTVNKLKDKINKINLINFIFDKSIKISIKKRYLRIKFIK</sequence>
<protein>
    <submittedName>
        <fullName evidence="4">Glycosyltransferase</fullName>
    </submittedName>
</protein>
<reference evidence="4 5" key="1">
    <citation type="journal article" date="2008" name="J. Bacteriol.">
        <title>Complete genome sequence of uropathogenic Proteus mirabilis, a master of both adherence and motility.</title>
        <authorList>
            <person name="Pearson M.M."/>
            <person name="Sebaihia M."/>
            <person name="Churcher C."/>
            <person name="Quail M.A."/>
            <person name="Seshasayee A.S."/>
            <person name="Luscombe N.M."/>
            <person name="Abdellah Z."/>
            <person name="Arrosmith C."/>
            <person name="Atkin B."/>
            <person name="Chillingworth T."/>
            <person name="Hauser H."/>
            <person name="Jagels K."/>
            <person name="Moule S."/>
            <person name="Mungall K."/>
            <person name="Norbertczak H."/>
            <person name="Rabbinowitsch E."/>
            <person name="Walker D."/>
            <person name="Whithead S."/>
            <person name="Thomson N.R."/>
            <person name="Rather P.N."/>
            <person name="Parkhill J."/>
            <person name="Mobley H.L."/>
        </authorList>
    </citation>
    <scope>NUCLEOTIDE SEQUENCE [LARGE SCALE GENOMIC DNA]</scope>
    <source>
        <strain evidence="4 5">HI4320</strain>
    </source>
</reference>
<accession>B4F129</accession>
<dbReference type="AlphaFoldDB" id="B4F129"/>
<evidence type="ECO:0000256" key="2">
    <source>
        <dbReference type="ARBA" id="ARBA00022679"/>
    </source>
</evidence>
<dbReference type="Gene3D" id="3.90.550.10">
    <property type="entry name" value="Spore Coat Polysaccharide Biosynthesis Protein SpsA, Chain A"/>
    <property type="match status" value="1"/>
</dbReference>
<dbReference type="EnsemblBacteria" id="CAR46229">
    <property type="protein sequence ID" value="CAR46229"/>
    <property type="gene ID" value="PMI3173"/>
</dbReference>
<dbReference type="GO" id="GO:0016758">
    <property type="term" value="F:hexosyltransferase activity"/>
    <property type="evidence" value="ECO:0007669"/>
    <property type="project" value="UniProtKB-ARBA"/>
</dbReference>
<keyword evidence="2" id="KW-0808">Transferase</keyword>
<evidence type="ECO:0000313" key="4">
    <source>
        <dbReference type="EMBL" id="CAR46229.1"/>
    </source>
</evidence>
<evidence type="ECO:0000313" key="5">
    <source>
        <dbReference type="Proteomes" id="UP000008319"/>
    </source>
</evidence>
<dbReference type="PATRIC" id="fig|529507.6.peg.3099"/>
<dbReference type="InterPro" id="IPR001173">
    <property type="entry name" value="Glyco_trans_2-like"/>
</dbReference>
<dbReference type="EMBL" id="AM942759">
    <property type="protein sequence ID" value="CAR46229.1"/>
    <property type="molecule type" value="Genomic_DNA"/>
</dbReference>
<dbReference type="Proteomes" id="UP000008319">
    <property type="component" value="Chromosome"/>
</dbReference>
<dbReference type="Pfam" id="PF00535">
    <property type="entry name" value="Glycos_transf_2"/>
    <property type="match status" value="1"/>
</dbReference>
<feature type="domain" description="Glycosyltransferase 2-like" evidence="3">
    <location>
        <begin position="4"/>
        <end position="142"/>
    </location>
</feature>
<dbReference type="GeneID" id="6803154"/>
<proteinExistence type="predicted"/>
<dbReference type="RefSeq" id="WP_012368658.1">
    <property type="nucleotide sequence ID" value="NC_010554.1"/>
</dbReference>
<dbReference type="HOGENOM" id="CLU_025996_25_1_6"/>
<evidence type="ECO:0000256" key="1">
    <source>
        <dbReference type="ARBA" id="ARBA00022676"/>
    </source>
</evidence>
<name>B4F129_PROMH</name>
<dbReference type="SUPFAM" id="SSF53448">
    <property type="entry name" value="Nucleotide-diphospho-sugar transferases"/>
    <property type="match status" value="1"/>
</dbReference>
<gene>
    <name evidence="4" type="ordered locus">PMI3173</name>
</gene>
<keyword evidence="5" id="KW-1185">Reference proteome</keyword>
<dbReference type="PANTHER" id="PTHR22916">
    <property type="entry name" value="GLYCOSYLTRANSFERASE"/>
    <property type="match status" value="1"/>
</dbReference>